<dbReference type="InterPro" id="IPR011025">
    <property type="entry name" value="GproteinA_insert"/>
</dbReference>
<evidence type="ECO:0000256" key="1">
    <source>
        <dbReference type="ARBA" id="ARBA00022723"/>
    </source>
</evidence>
<protein>
    <submittedName>
        <fullName evidence="5">Uncharacterized protein</fullName>
    </submittedName>
</protein>
<keyword evidence="6" id="KW-1185">Reference proteome</keyword>
<evidence type="ECO:0000256" key="4">
    <source>
        <dbReference type="ARBA" id="ARBA00023224"/>
    </source>
</evidence>
<dbReference type="InterPro" id="IPR001019">
    <property type="entry name" value="Gprotein_alpha_su"/>
</dbReference>
<dbReference type="InterPro" id="IPR027417">
    <property type="entry name" value="P-loop_NTPase"/>
</dbReference>
<organism evidence="5 6">
    <name type="scientific">Immersiella caudata</name>
    <dbReference type="NCBI Taxonomy" id="314043"/>
    <lineage>
        <taxon>Eukaryota</taxon>
        <taxon>Fungi</taxon>
        <taxon>Dikarya</taxon>
        <taxon>Ascomycota</taxon>
        <taxon>Pezizomycotina</taxon>
        <taxon>Sordariomycetes</taxon>
        <taxon>Sordariomycetidae</taxon>
        <taxon>Sordariales</taxon>
        <taxon>Lasiosphaeriaceae</taxon>
        <taxon>Immersiella</taxon>
    </lineage>
</organism>
<keyword evidence="3" id="KW-0342">GTP-binding</keyword>
<accession>A0AA40C0E7</accession>
<dbReference type="GO" id="GO:0005737">
    <property type="term" value="C:cytoplasm"/>
    <property type="evidence" value="ECO:0007669"/>
    <property type="project" value="TreeGrafter"/>
</dbReference>
<dbReference type="GO" id="GO:0005525">
    <property type="term" value="F:GTP binding"/>
    <property type="evidence" value="ECO:0007669"/>
    <property type="project" value="UniProtKB-KW"/>
</dbReference>
<dbReference type="GO" id="GO:0001664">
    <property type="term" value="F:G protein-coupled receptor binding"/>
    <property type="evidence" value="ECO:0007669"/>
    <property type="project" value="TreeGrafter"/>
</dbReference>
<dbReference type="Proteomes" id="UP001175000">
    <property type="component" value="Unassembled WGS sequence"/>
</dbReference>
<name>A0AA40C0E7_9PEZI</name>
<evidence type="ECO:0000256" key="3">
    <source>
        <dbReference type="ARBA" id="ARBA00023134"/>
    </source>
</evidence>
<dbReference type="Pfam" id="PF00503">
    <property type="entry name" value="G-alpha"/>
    <property type="match status" value="1"/>
</dbReference>
<evidence type="ECO:0000313" key="6">
    <source>
        <dbReference type="Proteomes" id="UP001175000"/>
    </source>
</evidence>
<dbReference type="Gene3D" id="1.10.400.10">
    <property type="entry name" value="GI Alpha 1, domain 2-like"/>
    <property type="match status" value="1"/>
</dbReference>
<dbReference type="Gene3D" id="3.40.50.300">
    <property type="entry name" value="P-loop containing nucleotide triphosphate hydrolases"/>
    <property type="match status" value="1"/>
</dbReference>
<keyword evidence="1" id="KW-0479">Metal-binding</keyword>
<dbReference type="GO" id="GO:0007188">
    <property type="term" value="P:adenylate cyclase-modulating G protein-coupled receptor signaling pathway"/>
    <property type="evidence" value="ECO:0007669"/>
    <property type="project" value="TreeGrafter"/>
</dbReference>
<dbReference type="SMART" id="SM00275">
    <property type="entry name" value="G_alpha"/>
    <property type="match status" value="1"/>
</dbReference>
<dbReference type="AlphaFoldDB" id="A0AA40C0E7"/>
<dbReference type="PANTHER" id="PTHR10218">
    <property type="entry name" value="GTP-BINDING PROTEIN ALPHA SUBUNIT"/>
    <property type="match status" value="1"/>
</dbReference>
<reference evidence="5" key="1">
    <citation type="submission" date="2023-06" db="EMBL/GenBank/DDBJ databases">
        <title>Genome-scale phylogeny and comparative genomics of the fungal order Sordariales.</title>
        <authorList>
            <consortium name="Lawrence Berkeley National Laboratory"/>
            <person name="Hensen N."/>
            <person name="Bonometti L."/>
            <person name="Westerberg I."/>
            <person name="Brannstrom I.O."/>
            <person name="Guillou S."/>
            <person name="Cros-Aarteil S."/>
            <person name="Calhoun S."/>
            <person name="Haridas S."/>
            <person name="Kuo A."/>
            <person name="Mondo S."/>
            <person name="Pangilinan J."/>
            <person name="Riley R."/>
            <person name="Labutti K."/>
            <person name="Andreopoulos B."/>
            <person name="Lipzen A."/>
            <person name="Chen C."/>
            <person name="Yanf M."/>
            <person name="Daum C."/>
            <person name="Ng V."/>
            <person name="Clum A."/>
            <person name="Steindorff A."/>
            <person name="Ohm R."/>
            <person name="Martin F."/>
            <person name="Silar P."/>
            <person name="Natvig D."/>
            <person name="Lalanne C."/>
            <person name="Gautier V."/>
            <person name="Ament-Velasquez S.L."/>
            <person name="Kruys A."/>
            <person name="Hutchinson M.I."/>
            <person name="Powell A.J."/>
            <person name="Barry K."/>
            <person name="Miller A.N."/>
            <person name="Grigoriev I.V."/>
            <person name="Debuchy R."/>
            <person name="Gladieux P."/>
            <person name="Thoren M.H."/>
            <person name="Johannesson H."/>
        </authorList>
    </citation>
    <scope>NUCLEOTIDE SEQUENCE</scope>
    <source>
        <strain evidence="5">CBS 606.72</strain>
    </source>
</reference>
<gene>
    <name evidence="5" type="ORF">B0T14DRAFT_223135</name>
</gene>
<dbReference type="GO" id="GO:0046872">
    <property type="term" value="F:metal ion binding"/>
    <property type="evidence" value="ECO:0007669"/>
    <property type="project" value="UniProtKB-KW"/>
</dbReference>
<proteinExistence type="predicted"/>
<sequence length="611" mass="68710">MDTTAELDRLTDSLTRTISELRGLCDDTQKENAELMKAVTSIADGLASIQSSVEGIRHLLAGLYIKSEADDDEATLSAIVARCGPRLRTVSNVSGAVIERLDIVVVLSPEEDEWGYESDWTSISDSVKDVKSTIGNQLGERDDILKRVGGVMEPLCGAWGIILDALEASQPGFSNQPDPLESSASRDVFRRLEKRSCLLSADNEARRLPWDTLFKPFRLKGLLGRVNSHGEPQPSNDRPSLSRTKTWPMLLKPVDPEVEEARNRSARIDKQIKADSFVHRNTCSVVLQNLLVSRESKLLLADSFAALSSASGAERKLDSSTISAIRKRLHLEAEHMARLAQQIQYPSDEESVYLDALEKKMQDGKLQVLDQDVAFLIRSLWSLEACRRESLQRGRPQAFDKIIIDALLRAVGDHYLPTPADHRRFGKPGWQHGNSILGTFSFSFDPVSITLLDPSHLFKFTKLYKLTEEITSLVWTIDLANYDQATLPEETDKDKYFDHTLMLMSCHGKPNSPFRRYPGRSSLILILHHVKEFKSKLKQIPFSAIYPDFVGQNTPREVIRYMMKKILAEFGDKTRVYPHVGELSSRSTVRFILAAVKETMLHRALVDSGMF</sequence>
<evidence type="ECO:0000256" key="2">
    <source>
        <dbReference type="ARBA" id="ARBA00022741"/>
    </source>
</evidence>
<comment type="caution">
    <text evidence="5">The sequence shown here is derived from an EMBL/GenBank/DDBJ whole genome shotgun (WGS) entry which is preliminary data.</text>
</comment>
<dbReference type="GO" id="GO:0005834">
    <property type="term" value="C:heterotrimeric G-protein complex"/>
    <property type="evidence" value="ECO:0007669"/>
    <property type="project" value="TreeGrafter"/>
</dbReference>
<dbReference type="GO" id="GO:0031683">
    <property type="term" value="F:G-protein beta/gamma-subunit complex binding"/>
    <property type="evidence" value="ECO:0007669"/>
    <property type="project" value="InterPro"/>
</dbReference>
<keyword evidence="2" id="KW-0547">Nucleotide-binding</keyword>
<keyword evidence="4" id="KW-0807">Transducer</keyword>
<dbReference type="PANTHER" id="PTHR10218:SF302">
    <property type="entry name" value="GUANINE NUCLEOTIDE-BINDING PROTEIN ALPHA-5 SUBUNIT"/>
    <property type="match status" value="1"/>
</dbReference>
<dbReference type="EMBL" id="JAULSU010000004">
    <property type="protein sequence ID" value="KAK0620048.1"/>
    <property type="molecule type" value="Genomic_DNA"/>
</dbReference>
<evidence type="ECO:0000313" key="5">
    <source>
        <dbReference type="EMBL" id="KAK0620048.1"/>
    </source>
</evidence>
<dbReference type="GO" id="GO:0003924">
    <property type="term" value="F:GTPase activity"/>
    <property type="evidence" value="ECO:0007669"/>
    <property type="project" value="InterPro"/>
</dbReference>